<evidence type="ECO:0000313" key="1">
    <source>
        <dbReference type="EMBL" id="KAK9187741.1"/>
    </source>
</evidence>
<name>A0AAP0LVM9_9ROSI</name>
<protein>
    <submittedName>
        <fullName evidence="1">Uncharacterized protein</fullName>
    </submittedName>
</protein>
<sequence length="202" mass="22565">MVSESVNMLDRKVYEGNDGLKLDVQKAQFEVFSLSSSPVCCGKGVRQADLLSPLLFCTAEEVLYGGILDLHFKGLLKPISAPRICFLPTHTMIERKAIIDGSQGGVSNSSLEYSSSQFPGLLMSDHICAPKREGGLGLKMLNSLNKSCLMKFVWEVPKSKYICSDYFQCRFIDTLEINCKHLKIWEAWIVKSSSRVSLEAWT</sequence>
<gene>
    <name evidence="1" type="ORF">WN944_019140</name>
</gene>
<comment type="caution">
    <text evidence="1">The sequence shown here is derived from an EMBL/GenBank/DDBJ whole genome shotgun (WGS) entry which is preliminary data.</text>
</comment>
<proteinExistence type="predicted"/>
<accession>A0AAP0LVM9</accession>
<dbReference type="EMBL" id="JBCGBO010000007">
    <property type="protein sequence ID" value="KAK9187741.1"/>
    <property type="molecule type" value="Genomic_DNA"/>
</dbReference>
<keyword evidence="2" id="KW-1185">Reference proteome</keyword>
<evidence type="ECO:0000313" key="2">
    <source>
        <dbReference type="Proteomes" id="UP001428341"/>
    </source>
</evidence>
<reference evidence="1 2" key="1">
    <citation type="submission" date="2024-05" db="EMBL/GenBank/DDBJ databases">
        <title>Haplotype-resolved chromosome-level genome assembly of Huyou (Citrus changshanensis).</title>
        <authorList>
            <person name="Miao C."/>
            <person name="Chen W."/>
            <person name="Wu Y."/>
            <person name="Wang L."/>
            <person name="Zhao S."/>
            <person name="Grierson D."/>
            <person name="Xu C."/>
            <person name="Chen K."/>
        </authorList>
    </citation>
    <scope>NUCLEOTIDE SEQUENCE [LARGE SCALE GENOMIC DNA]</scope>
    <source>
        <strain evidence="1">01-14</strain>
        <tissue evidence="1">Leaf</tissue>
    </source>
</reference>
<dbReference type="Proteomes" id="UP001428341">
    <property type="component" value="Unassembled WGS sequence"/>
</dbReference>
<dbReference type="AlphaFoldDB" id="A0AAP0LVM9"/>
<organism evidence="1 2">
    <name type="scientific">Citrus x changshan-huyou</name>
    <dbReference type="NCBI Taxonomy" id="2935761"/>
    <lineage>
        <taxon>Eukaryota</taxon>
        <taxon>Viridiplantae</taxon>
        <taxon>Streptophyta</taxon>
        <taxon>Embryophyta</taxon>
        <taxon>Tracheophyta</taxon>
        <taxon>Spermatophyta</taxon>
        <taxon>Magnoliopsida</taxon>
        <taxon>eudicotyledons</taxon>
        <taxon>Gunneridae</taxon>
        <taxon>Pentapetalae</taxon>
        <taxon>rosids</taxon>
        <taxon>malvids</taxon>
        <taxon>Sapindales</taxon>
        <taxon>Rutaceae</taxon>
        <taxon>Aurantioideae</taxon>
        <taxon>Citrus</taxon>
    </lineage>
</organism>